<proteinExistence type="predicted"/>
<gene>
    <name evidence="1" type="ORF">BRAFLDRAFT_73945</name>
</gene>
<dbReference type="AlphaFoldDB" id="C3Y4S7"/>
<organism>
    <name type="scientific">Branchiostoma floridae</name>
    <name type="common">Florida lancelet</name>
    <name type="synonym">Amphioxus</name>
    <dbReference type="NCBI Taxonomy" id="7739"/>
    <lineage>
        <taxon>Eukaryota</taxon>
        <taxon>Metazoa</taxon>
        <taxon>Chordata</taxon>
        <taxon>Cephalochordata</taxon>
        <taxon>Leptocardii</taxon>
        <taxon>Amphioxiformes</taxon>
        <taxon>Branchiostomatidae</taxon>
        <taxon>Branchiostoma</taxon>
    </lineage>
</organism>
<protein>
    <submittedName>
        <fullName evidence="1">Uncharacterized protein</fullName>
    </submittedName>
</protein>
<accession>C3Y4S7</accession>
<reference evidence="1" key="1">
    <citation type="journal article" date="2008" name="Nature">
        <title>The amphioxus genome and the evolution of the chordate karyotype.</title>
        <authorList>
            <consortium name="US DOE Joint Genome Institute (JGI-PGF)"/>
            <person name="Putnam N.H."/>
            <person name="Butts T."/>
            <person name="Ferrier D.E.K."/>
            <person name="Furlong R.F."/>
            <person name="Hellsten U."/>
            <person name="Kawashima T."/>
            <person name="Robinson-Rechavi M."/>
            <person name="Shoguchi E."/>
            <person name="Terry A."/>
            <person name="Yu J.-K."/>
            <person name="Benito-Gutierrez E.L."/>
            <person name="Dubchak I."/>
            <person name="Garcia-Fernandez J."/>
            <person name="Gibson-Brown J.J."/>
            <person name="Grigoriev I.V."/>
            <person name="Horton A.C."/>
            <person name="de Jong P.J."/>
            <person name="Jurka J."/>
            <person name="Kapitonov V.V."/>
            <person name="Kohara Y."/>
            <person name="Kuroki Y."/>
            <person name="Lindquist E."/>
            <person name="Lucas S."/>
            <person name="Osoegawa K."/>
            <person name="Pennacchio L.A."/>
            <person name="Salamov A.A."/>
            <person name="Satou Y."/>
            <person name="Sauka-Spengler T."/>
            <person name="Schmutz J."/>
            <person name="Shin-I T."/>
            <person name="Toyoda A."/>
            <person name="Bronner-Fraser M."/>
            <person name="Fujiyama A."/>
            <person name="Holland L.Z."/>
            <person name="Holland P.W.H."/>
            <person name="Satoh N."/>
            <person name="Rokhsar D.S."/>
        </authorList>
    </citation>
    <scope>NUCLEOTIDE SEQUENCE [LARGE SCALE GENOMIC DNA]</scope>
    <source>
        <strain evidence="1">S238N-H82</strain>
        <tissue evidence="1">Testes</tissue>
    </source>
</reference>
<evidence type="ECO:0000313" key="1">
    <source>
        <dbReference type="EMBL" id="EEN64734.1"/>
    </source>
</evidence>
<name>C3Y4S7_BRAFL</name>
<sequence length="249" mass="28340">MEDQSGKTGIWGAIHMTKLSAVAEEFCELDEILSRGANLDSVERGYSRKLINAVSTEDEVLECEALKSLGDLYLQKAKMNDHKAENFNKACGLYIDVLRYCRTEDEKQVIEHRIRYAEKCTKLHHCQSHKKSDIGALDNTTLAVSMELLKLKEETKSREHGIIPLVEAFTNYFVAAVACKSKHQEVESLKGLGDLHLDKGRIGKDEAEFTKAARLYRAALDRCEEPDGRETLEHRIEYAEKVKRRQVKI</sequence>
<dbReference type="EMBL" id="GG666486">
    <property type="protein sequence ID" value="EEN64734.1"/>
    <property type="molecule type" value="Genomic_DNA"/>
</dbReference>
<dbReference type="PANTHER" id="PTHR19959:SF119">
    <property type="entry name" value="FUNGAL LIPASE-LIKE DOMAIN-CONTAINING PROTEIN"/>
    <property type="match status" value="1"/>
</dbReference>
<dbReference type="InParanoid" id="C3Y4S7"/>
<dbReference type="PANTHER" id="PTHR19959">
    <property type="entry name" value="KINESIN LIGHT CHAIN"/>
    <property type="match status" value="1"/>
</dbReference>